<evidence type="ECO:0000256" key="4">
    <source>
        <dbReference type="ARBA" id="ARBA00023242"/>
    </source>
</evidence>
<feature type="DNA-binding region" description="Homeobox" evidence="5">
    <location>
        <begin position="8"/>
        <end position="67"/>
    </location>
</feature>
<evidence type="ECO:0000256" key="2">
    <source>
        <dbReference type="ARBA" id="ARBA00023125"/>
    </source>
</evidence>
<evidence type="ECO:0000256" key="5">
    <source>
        <dbReference type="PROSITE-ProRule" id="PRU00108"/>
    </source>
</evidence>
<name>A0AB34JND1_PRYPA</name>
<proteinExistence type="predicted"/>
<evidence type="ECO:0000256" key="3">
    <source>
        <dbReference type="ARBA" id="ARBA00023155"/>
    </source>
</evidence>
<comment type="caution">
    <text evidence="9">The sequence shown here is derived from an EMBL/GenBank/DDBJ whole genome shotgun (WGS) entry which is preliminary data.</text>
</comment>
<evidence type="ECO:0000256" key="1">
    <source>
        <dbReference type="ARBA" id="ARBA00004123"/>
    </source>
</evidence>
<dbReference type="GO" id="GO:0005634">
    <property type="term" value="C:nucleus"/>
    <property type="evidence" value="ECO:0007669"/>
    <property type="project" value="UniProtKB-SubCell"/>
</dbReference>
<dbReference type="InterPro" id="IPR001356">
    <property type="entry name" value="HD"/>
</dbReference>
<organism evidence="9 10">
    <name type="scientific">Prymnesium parvum</name>
    <name type="common">Toxic golden alga</name>
    <dbReference type="NCBI Taxonomy" id="97485"/>
    <lineage>
        <taxon>Eukaryota</taxon>
        <taxon>Haptista</taxon>
        <taxon>Haptophyta</taxon>
        <taxon>Prymnesiophyceae</taxon>
        <taxon>Prymnesiales</taxon>
        <taxon>Prymnesiaceae</taxon>
        <taxon>Prymnesium</taxon>
    </lineage>
</organism>
<keyword evidence="4 5" id="KW-0539">Nucleus</keyword>
<dbReference type="Proteomes" id="UP001515480">
    <property type="component" value="Unassembled WGS sequence"/>
</dbReference>
<dbReference type="GO" id="GO:0030154">
    <property type="term" value="P:cell differentiation"/>
    <property type="evidence" value="ECO:0007669"/>
    <property type="project" value="TreeGrafter"/>
</dbReference>
<evidence type="ECO:0000313" key="9">
    <source>
        <dbReference type="EMBL" id="KAL1522187.1"/>
    </source>
</evidence>
<keyword evidence="3 5" id="KW-0371">Homeobox</keyword>
<keyword evidence="10" id="KW-1185">Reference proteome</keyword>
<dbReference type="InterPro" id="IPR009057">
    <property type="entry name" value="Homeodomain-like_sf"/>
</dbReference>
<reference evidence="9 10" key="1">
    <citation type="journal article" date="2024" name="Science">
        <title>Giant polyketide synthase enzymes in the biosynthesis of giant marine polyether toxins.</title>
        <authorList>
            <person name="Fallon T.R."/>
            <person name="Shende V.V."/>
            <person name="Wierzbicki I.H."/>
            <person name="Pendleton A.L."/>
            <person name="Watervoot N.F."/>
            <person name="Auber R.P."/>
            <person name="Gonzalez D.J."/>
            <person name="Wisecaver J.H."/>
            <person name="Moore B.S."/>
        </authorList>
    </citation>
    <scope>NUCLEOTIDE SEQUENCE [LARGE SCALE GENOMIC DNA]</scope>
    <source>
        <strain evidence="9 10">12B1</strain>
    </source>
</reference>
<keyword evidence="2 5" id="KW-0238">DNA-binding</keyword>
<sequence>MQREAKIPKFKRCKIGQPQLLILMQSFDEDPLPSFDKRQTLAKELGMTPRSVQIWFQNRRQRLLKPMRQGEHDAEEGSPQESSSGQEGSDGSSAHDSADMGNCRVHDWSSSASTLSEAGHQGHFLSRQKQHDFERQLNTQNTGQLMCGEGHANSGQVPMWLSGGNAVIGWSDDPPYPISLLPQAVAAGHVSPGTAAMLMQALQQQIDARHQRNVHGRPAQMLAAAGAPAKEQSSKAKNGTVPMPQQAHLPTDKLNAATPGVTKSSADGVDGLLLLSACADVQRQDIVDNLPWQPHFAPSTTTNACCPHSNAMIMT</sequence>
<dbReference type="PANTHER" id="PTHR24324:SF5">
    <property type="entry name" value="HEMATOPOIETICALLY-EXPRESSED HOMEOBOX PROTEIN HHEX"/>
    <property type="match status" value="1"/>
</dbReference>
<feature type="domain" description="Homeobox" evidence="8">
    <location>
        <begin position="6"/>
        <end position="66"/>
    </location>
</feature>
<accession>A0AB34JND1</accession>
<gene>
    <name evidence="9" type="ORF">AB1Y20_021825</name>
</gene>
<evidence type="ECO:0000313" key="10">
    <source>
        <dbReference type="Proteomes" id="UP001515480"/>
    </source>
</evidence>
<dbReference type="Pfam" id="PF00046">
    <property type="entry name" value="Homeodomain"/>
    <property type="match status" value="1"/>
</dbReference>
<dbReference type="Gene3D" id="1.10.10.60">
    <property type="entry name" value="Homeodomain-like"/>
    <property type="match status" value="1"/>
</dbReference>
<dbReference type="InterPro" id="IPR051000">
    <property type="entry name" value="Homeobox_DNA-bind_prot"/>
</dbReference>
<dbReference type="SUPFAM" id="SSF46689">
    <property type="entry name" value="Homeodomain-like"/>
    <property type="match status" value="1"/>
</dbReference>
<dbReference type="PROSITE" id="PS50071">
    <property type="entry name" value="HOMEOBOX_2"/>
    <property type="match status" value="1"/>
</dbReference>
<evidence type="ECO:0000259" key="8">
    <source>
        <dbReference type="PROSITE" id="PS50071"/>
    </source>
</evidence>
<dbReference type="GO" id="GO:0006357">
    <property type="term" value="P:regulation of transcription by RNA polymerase II"/>
    <property type="evidence" value="ECO:0007669"/>
    <property type="project" value="TreeGrafter"/>
</dbReference>
<dbReference type="SMART" id="SM00389">
    <property type="entry name" value="HOX"/>
    <property type="match status" value="1"/>
</dbReference>
<dbReference type="EMBL" id="JBGBPQ010000007">
    <property type="protein sequence ID" value="KAL1522187.1"/>
    <property type="molecule type" value="Genomic_DNA"/>
</dbReference>
<dbReference type="AlphaFoldDB" id="A0AB34JND1"/>
<protein>
    <recommendedName>
        <fullName evidence="8">Homeobox domain-containing protein</fullName>
    </recommendedName>
</protein>
<dbReference type="InterPro" id="IPR000047">
    <property type="entry name" value="HTH_motif"/>
</dbReference>
<evidence type="ECO:0000256" key="6">
    <source>
        <dbReference type="RuleBase" id="RU000682"/>
    </source>
</evidence>
<dbReference type="PRINTS" id="PR00031">
    <property type="entry name" value="HTHREPRESSR"/>
</dbReference>
<dbReference type="PANTHER" id="PTHR24324">
    <property type="entry name" value="HOMEOBOX PROTEIN HHEX"/>
    <property type="match status" value="1"/>
</dbReference>
<feature type="region of interest" description="Disordered" evidence="7">
    <location>
        <begin position="65"/>
        <end position="128"/>
    </location>
</feature>
<evidence type="ECO:0000256" key="7">
    <source>
        <dbReference type="SAM" id="MobiDB-lite"/>
    </source>
</evidence>
<feature type="compositionally biased region" description="Low complexity" evidence="7">
    <location>
        <begin position="79"/>
        <end position="95"/>
    </location>
</feature>
<dbReference type="CDD" id="cd00086">
    <property type="entry name" value="homeodomain"/>
    <property type="match status" value="1"/>
</dbReference>
<comment type="subcellular location">
    <subcellularLocation>
        <location evidence="1 5 6">Nucleus</location>
    </subcellularLocation>
</comment>
<dbReference type="GO" id="GO:0000978">
    <property type="term" value="F:RNA polymerase II cis-regulatory region sequence-specific DNA binding"/>
    <property type="evidence" value="ECO:0007669"/>
    <property type="project" value="TreeGrafter"/>
</dbReference>